<evidence type="ECO:0000256" key="1">
    <source>
        <dbReference type="ARBA" id="ARBA00004651"/>
    </source>
</evidence>
<dbReference type="GO" id="GO:0005507">
    <property type="term" value="F:copper ion binding"/>
    <property type="evidence" value="ECO:0007669"/>
    <property type="project" value="TreeGrafter"/>
</dbReference>
<dbReference type="EMBL" id="JAOTPL010000004">
    <property type="protein sequence ID" value="MCU7693816.1"/>
    <property type="molecule type" value="Genomic_DNA"/>
</dbReference>
<keyword evidence="5" id="KW-0597">Phosphoprotein</keyword>
<feature type="transmembrane region" description="Helical" evidence="13">
    <location>
        <begin position="744"/>
        <end position="764"/>
    </location>
</feature>
<comment type="similarity">
    <text evidence="2">Belongs to the cation transport ATPase (P-type) (TC 3.A.3) family. Type IB subfamily.</text>
</comment>
<dbReference type="RefSeq" id="WP_263037302.1">
    <property type="nucleotide sequence ID" value="NZ_JAOTPL010000004.1"/>
</dbReference>
<dbReference type="InterPro" id="IPR023298">
    <property type="entry name" value="ATPase_P-typ_TM_dom_sf"/>
</dbReference>
<proteinExistence type="inferred from homology"/>
<evidence type="ECO:0000256" key="3">
    <source>
        <dbReference type="ARBA" id="ARBA00022448"/>
    </source>
</evidence>
<feature type="domain" description="Putative metal-binding" evidence="15">
    <location>
        <begin position="13"/>
        <end position="87"/>
    </location>
</feature>
<dbReference type="Gene3D" id="2.70.150.10">
    <property type="entry name" value="Calcium-transporting ATPase, cytoplasmic transduction domain A"/>
    <property type="match status" value="1"/>
</dbReference>
<comment type="subcellular location">
    <subcellularLocation>
        <location evidence="1">Cell membrane</location>
        <topology evidence="1">Multi-pass membrane protein</topology>
    </subcellularLocation>
</comment>
<keyword evidence="12 13" id="KW-0472">Membrane</keyword>
<dbReference type="GO" id="GO:0043682">
    <property type="term" value="F:P-type divalent copper transporter activity"/>
    <property type="evidence" value="ECO:0007669"/>
    <property type="project" value="TreeGrafter"/>
</dbReference>
<evidence type="ECO:0000256" key="5">
    <source>
        <dbReference type="ARBA" id="ARBA00022553"/>
    </source>
</evidence>
<reference evidence="16" key="1">
    <citation type="submission" date="2022-10" db="EMBL/GenBank/DDBJ databases">
        <authorList>
            <person name="Kim H.S."/>
            <person name="Kim J.-S."/>
            <person name="Suh M.K."/>
            <person name="Eom M.K."/>
            <person name="Lee J.-S."/>
        </authorList>
    </citation>
    <scope>NUCLEOTIDE SEQUENCE</scope>
    <source>
        <strain evidence="16">LIP-5</strain>
    </source>
</reference>
<evidence type="ECO:0000313" key="17">
    <source>
        <dbReference type="Proteomes" id="UP001209317"/>
    </source>
</evidence>
<dbReference type="SUPFAM" id="SSF81665">
    <property type="entry name" value="Calcium ATPase, transmembrane domain M"/>
    <property type="match status" value="1"/>
</dbReference>
<dbReference type="Gene3D" id="3.40.50.1000">
    <property type="entry name" value="HAD superfamily/HAD-like"/>
    <property type="match status" value="1"/>
</dbReference>
<dbReference type="SUPFAM" id="SSF81653">
    <property type="entry name" value="Calcium ATPase, transduction domain A"/>
    <property type="match status" value="1"/>
</dbReference>
<keyword evidence="11" id="KW-0406">Ion transport</keyword>
<dbReference type="PANTHER" id="PTHR43520:SF5">
    <property type="entry name" value="CATION-TRANSPORTING P-TYPE ATPASE-RELATED"/>
    <property type="match status" value="1"/>
</dbReference>
<dbReference type="InterPro" id="IPR036163">
    <property type="entry name" value="HMA_dom_sf"/>
</dbReference>
<dbReference type="GO" id="GO:0055070">
    <property type="term" value="P:copper ion homeostasis"/>
    <property type="evidence" value="ECO:0007669"/>
    <property type="project" value="TreeGrafter"/>
</dbReference>
<dbReference type="GO" id="GO:0016887">
    <property type="term" value="F:ATP hydrolysis activity"/>
    <property type="evidence" value="ECO:0007669"/>
    <property type="project" value="InterPro"/>
</dbReference>
<keyword evidence="6 13" id="KW-0812">Transmembrane</keyword>
<dbReference type="Pfam" id="PF00122">
    <property type="entry name" value="E1-E2_ATPase"/>
    <property type="match status" value="1"/>
</dbReference>
<dbReference type="SUPFAM" id="SSF55008">
    <property type="entry name" value="HMA, heavy metal-associated domain"/>
    <property type="match status" value="1"/>
</dbReference>
<feature type="transmembrane region" description="Helical" evidence="13">
    <location>
        <begin position="275"/>
        <end position="293"/>
    </location>
</feature>
<evidence type="ECO:0000256" key="13">
    <source>
        <dbReference type="SAM" id="Phobius"/>
    </source>
</evidence>
<evidence type="ECO:0000256" key="6">
    <source>
        <dbReference type="ARBA" id="ARBA00022692"/>
    </source>
</evidence>
<dbReference type="PANTHER" id="PTHR43520">
    <property type="entry name" value="ATP7, ISOFORM B"/>
    <property type="match status" value="1"/>
</dbReference>
<feature type="domain" description="P-type ATPase A" evidence="14">
    <location>
        <begin position="312"/>
        <end position="406"/>
    </location>
</feature>
<dbReference type="Pfam" id="PF12156">
    <property type="entry name" value="ATPase-cat_bd"/>
    <property type="match status" value="1"/>
</dbReference>
<dbReference type="NCBIfam" id="TIGR01494">
    <property type="entry name" value="ATPase_P-type"/>
    <property type="match status" value="1"/>
</dbReference>
<keyword evidence="10 13" id="KW-1133">Transmembrane helix</keyword>
<evidence type="ECO:0000256" key="12">
    <source>
        <dbReference type="ARBA" id="ARBA00023136"/>
    </source>
</evidence>
<evidence type="ECO:0000256" key="11">
    <source>
        <dbReference type="ARBA" id="ARBA00023065"/>
    </source>
</evidence>
<evidence type="ECO:0000313" key="16">
    <source>
        <dbReference type="EMBL" id="MCU7693816.1"/>
    </source>
</evidence>
<dbReference type="Proteomes" id="UP001209317">
    <property type="component" value="Unassembled WGS sequence"/>
</dbReference>
<keyword evidence="9" id="KW-1278">Translocase</keyword>
<feature type="transmembrane region" description="Helical" evidence="13">
    <location>
        <begin position="213"/>
        <end position="235"/>
    </location>
</feature>
<dbReference type="Gene3D" id="3.40.1110.10">
    <property type="entry name" value="Calcium-transporting ATPase, cytoplasmic domain N"/>
    <property type="match status" value="1"/>
</dbReference>
<keyword evidence="8" id="KW-0460">Magnesium</keyword>
<dbReference type="SUPFAM" id="SSF56784">
    <property type="entry name" value="HAD-like"/>
    <property type="match status" value="1"/>
</dbReference>
<keyword evidence="3" id="KW-0813">Transport</keyword>
<dbReference type="InterPro" id="IPR008250">
    <property type="entry name" value="ATPase_P-typ_transduc_dom_A_sf"/>
</dbReference>
<evidence type="ECO:0000256" key="10">
    <source>
        <dbReference type="ARBA" id="ARBA00022989"/>
    </source>
</evidence>
<accession>A0AAE3IML4</accession>
<feature type="transmembrane region" description="Helical" evidence="13">
    <location>
        <begin position="424"/>
        <end position="445"/>
    </location>
</feature>
<comment type="caution">
    <text evidence="16">The sequence shown here is derived from an EMBL/GenBank/DDBJ whole genome shotgun (WGS) entry which is preliminary data.</text>
</comment>
<name>A0AAE3IML4_9BACT</name>
<dbReference type="InterPro" id="IPR036412">
    <property type="entry name" value="HAD-like_sf"/>
</dbReference>
<feature type="transmembrane region" description="Helical" evidence="13">
    <location>
        <begin position="247"/>
        <end position="269"/>
    </location>
</feature>
<dbReference type="InterPro" id="IPR059000">
    <property type="entry name" value="ATPase_P-type_domA"/>
</dbReference>
<keyword evidence="7" id="KW-0479">Metal-binding</keyword>
<dbReference type="InterPro" id="IPR023214">
    <property type="entry name" value="HAD_sf"/>
</dbReference>
<sequence>MSENIKSGSTITTCFHCGDECANTRIAIADKYFCCKGCKMVYEILNRNDMCDYYELNATPGISQKTEVREGKFDFLNDQKIAQKLISFTDGKTTNVAFYLPQIHCSSCLWLLENVHKINGGIISSRVNFARKEVFIVFDNAKTSLQDVAVTLTEIGYEPHISLQDAELKKPSGINRARIYRIGIAGFAFGNTMILSLPEYFSFVSRWEDNFGFVFNILKILLTLPVVFYCANEFFINAWIGIKNRFLNIHAPLALAIVITFARSLYEVFSQTGPGYFDSICGLVFLMLIGRAVQDVTYQSISFDRDYKSFFPIAVDVKQQDVFVPTEINNIEVDDIINIHSNELIPADAILVKGKAEIDYSFVTGESLPVRKEIGEIIYAGGKQLHGNIELMVIKKVSQSYLTSLWNRDVFKQEKKENKFVHMLSRYFTFIILGIASVAGLYWYMQGRTDYMWNSLTTILIIACPCALLLSATFTNGNVLRILSKNKFYLRHPDVIANISQINHIVFDKTGTLTQNSNVLVNYTGKKIPEENLAAVASLLSHSTHPLSNAIFRHLHISPDEEIVHFKNVIGQGIEGWVNDQYIKIGSAKFVGAEKKPETHSAVFVKIDKDIYGQFTVKNDYRYGFEQMMMQLKNDYTISVLSGDNDAEKSHLQNLLGRETEMHFNQKPDDKLAYIAHLQQDRKQRVMMIGDGLNDAGALRQSHVGIALSEGNNNFTPASDGILDASKFAQLHSYLRFTTYGKKIIVASFALSIIYNLVGISYAVQGIMSPVIAAILMPASSITIVLITFGMSELASKRFGLR</sequence>
<organism evidence="16 17">
    <name type="scientific">Haoranjiania flava</name>
    <dbReference type="NCBI Taxonomy" id="1856322"/>
    <lineage>
        <taxon>Bacteria</taxon>
        <taxon>Pseudomonadati</taxon>
        <taxon>Bacteroidota</taxon>
        <taxon>Chitinophagia</taxon>
        <taxon>Chitinophagales</taxon>
        <taxon>Chitinophagaceae</taxon>
        <taxon>Haoranjiania</taxon>
    </lineage>
</organism>
<dbReference type="InterPro" id="IPR023299">
    <property type="entry name" value="ATPase_P-typ_cyto_dom_N"/>
</dbReference>
<protein>
    <submittedName>
        <fullName evidence="16">Heavy metal translocating P-type ATPase metal-binding domain-containing protein</fullName>
    </submittedName>
</protein>
<dbReference type="Pfam" id="PF00702">
    <property type="entry name" value="Hydrolase"/>
    <property type="match status" value="1"/>
</dbReference>
<dbReference type="Gene3D" id="3.30.70.100">
    <property type="match status" value="1"/>
</dbReference>
<dbReference type="InterPro" id="IPR018303">
    <property type="entry name" value="ATPase_P-typ_P_site"/>
</dbReference>
<keyword evidence="4" id="KW-1003">Cell membrane</keyword>
<dbReference type="InterPro" id="IPR001757">
    <property type="entry name" value="P_typ_ATPase"/>
</dbReference>
<feature type="transmembrane region" description="Helical" evidence="13">
    <location>
        <begin position="451"/>
        <end position="475"/>
    </location>
</feature>
<evidence type="ECO:0000256" key="7">
    <source>
        <dbReference type="ARBA" id="ARBA00022723"/>
    </source>
</evidence>
<evidence type="ECO:0000256" key="9">
    <source>
        <dbReference type="ARBA" id="ARBA00022967"/>
    </source>
</evidence>
<feature type="transmembrane region" description="Helical" evidence="13">
    <location>
        <begin position="770"/>
        <end position="792"/>
    </location>
</feature>
<dbReference type="GO" id="GO:0005886">
    <property type="term" value="C:plasma membrane"/>
    <property type="evidence" value="ECO:0007669"/>
    <property type="project" value="UniProtKB-SubCell"/>
</dbReference>
<dbReference type="InterPro" id="IPR021993">
    <property type="entry name" value="ATPase-cat-bd"/>
</dbReference>
<dbReference type="PRINTS" id="PR00943">
    <property type="entry name" value="CUATPASE"/>
</dbReference>
<dbReference type="AlphaFoldDB" id="A0AAE3IML4"/>
<dbReference type="PRINTS" id="PR00119">
    <property type="entry name" value="CATATPASE"/>
</dbReference>
<evidence type="ECO:0000256" key="2">
    <source>
        <dbReference type="ARBA" id="ARBA00006024"/>
    </source>
</evidence>
<dbReference type="GO" id="GO:0005524">
    <property type="term" value="F:ATP binding"/>
    <property type="evidence" value="ECO:0007669"/>
    <property type="project" value="InterPro"/>
</dbReference>
<evidence type="ECO:0000259" key="14">
    <source>
        <dbReference type="Pfam" id="PF00122"/>
    </source>
</evidence>
<evidence type="ECO:0000259" key="15">
    <source>
        <dbReference type="Pfam" id="PF12156"/>
    </source>
</evidence>
<gene>
    <name evidence="16" type="ORF">OD355_04710</name>
</gene>
<keyword evidence="17" id="KW-1185">Reference proteome</keyword>
<dbReference type="PROSITE" id="PS00154">
    <property type="entry name" value="ATPASE_E1_E2"/>
    <property type="match status" value="1"/>
</dbReference>
<evidence type="ECO:0000256" key="8">
    <source>
        <dbReference type="ARBA" id="ARBA00022842"/>
    </source>
</evidence>
<feature type="transmembrane region" description="Helical" evidence="13">
    <location>
        <begin position="179"/>
        <end position="201"/>
    </location>
</feature>
<evidence type="ECO:0000256" key="4">
    <source>
        <dbReference type="ARBA" id="ARBA00022475"/>
    </source>
</evidence>